<dbReference type="GO" id="GO:0000725">
    <property type="term" value="P:recombinational repair"/>
    <property type="evidence" value="ECO:0007669"/>
    <property type="project" value="TreeGrafter"/>
</dbReference>
<dbReference type="AlphaFoldDB" id="A0A7X0Z551"/>
<dbReference type="InterPro" id="IPR000212">
    <property type="entry name" value="DNA_helicase_UvrD/REP"/>
</dbReference>
<evidence type="ECO:0000256" key="3">
    <source>
        <dbReference type="ARBA" id="ARBA00022806"/>
    </source>
</evidence>
<evidence type="ECO:0000259" key="5">
    <source>
        <dbReference type="Pfam" id="PF00580"/>
    </source>
</evidence>
<proteinExistence type="predicted"/>
<evidence type="ECO:0000313" key="7">
    <source>
        <dbReference type="Proteomes" id="UP000541735"/>
    </source>
</evidence>
<dbReference type="InterPro" id="IPR014016">
    <property type="entry name" value="UvrD-like_ATP-bd"/>
</dbReference>
<dbReference type="GO" id="GO:0043138">
    <property type="term" value="F:3'-5' DNA helicase activity"/>
    <property type="evidence" value="ECO:0007669"/>
    <property type="project" value="TreeGrafter"/>
</dbReference>
<dbReference type="GO" id="GO:0003677">
    <property type="term" value="F:DNA binding"/>
    <property type="evidence" value="ECO:0007669"/>
    <property type="project" value="InterPro"/>
</dbReference>
<dbReference type="EMBL" id="JAARYD010000003">
    <property type="protein sequence ID" value="MBC2176145.1"/>
    <property type="molecule type" value="Genomic_DNA"/>
</dbReference>
<gene>
    <name evidence="6" type="ORF">HCB27_05940</name>
</gene>
<dbReference type="Proteomes" id="UP000541735">
    <property type="component" value="Unassembled WGS sequence"/>
</dbReference>
<keyword evidence="3 6" id="KW-0347">Helicase</keyword>
<evidence type="ECO:0000256" key="4">
    <source>
        <dbReference type="ARBA" id="ARBA00022840"/>
    </source>
</evidence>
<evidence type="ECO:0000313" key="6">
    <source>
        <dbReference type="EMBL" id="MBC2176145.1"/>
    </source>
</evidence>
<reference evidence="6 7" key="1">
    <citation type="submission" date="2020-03" db="EMBL/GenBank/DDBJ databases">
        <title>Soil Listeria distribution.</title>
        <authorList>
            <person name="Liao J."/>
            <person name="Wiedmann M."/>
        </authorList>
    </citation>
    <scope>NUCLEOTIDE SEQUENCE [LARGE SCALE GENOMIC DNA]</scope>
    <source>
        <strain evidence="6 7">FSL L7-0259</strain>
    </source>
</reference>
<name>A0A7X0Z551_9LIST</name>
<accession>A0A7X0Z551</accession>
<evidence type="ECO:0000256" key="1">
    <source>
        <dbReference type="ARBA" id="ARBA00022741"/>
    </source>
</evidence>
<dbReference type="SUPFAM" id="SSF52540">
    <property type="entry name" value="P-loop containing nucleoside triphosphate hydrolases"/>
    <property type="match status" value="1"/>
</dbReference>
<dbReference type="PANTHER" id="PTHR11070">
    <property type="entry name" value="UVRD / RECB / PCRA DNA HELICASE FAMILY MEMBER"/>
    <property type="match status" value="1"/>
</dbReference>
<protein>
    <submittedName>
        <fullName evidence="6">UvrD-helicase domain-containing protein</fullName>
    </submittedName>
</protein>
<dbReference type="Gene3D" id="3.40.50.300">
    <property type="entry name" value="P-loop containing nucleotide triphosphate hydrolases"/>
    <property type="match status" value="1"/>
</dbReference>
<keyword evidence="2" id="KW-0378">Hydrolase</keyword>
<dbReference type="Pfam" id="PF00580">
    <property type="entry name" value="UvrD-helicase"/>
    <property type="match status" value="1"/>
</dbReference>
<organism evidence="6 7">
    <name type="scientific">Listeria booriae</name>
    <dbReference type="NCBI Taxonomy" id="1552123"/>
    <lineage>
        <taxon>Bacteria</taxon>
        <taxon>Bacillati</taxon>
        <taxon>Bacillota</taxon>
        <taxon>Bacilli</taxon>
        <taxon>Bacillales</taxon>
        <taxon>Listeriaceae</taxon>
        <taxon>Listeria</taxon>
    </lineage>
</organism>
<feature type="domain" description="UvrD-like helicase ATP-binding" evidence="5">
    <location>
        <begin position="132"/>
        <end position="193"/>
    </location>
</feature>
<keyword evidence="4" id="KW-0067">ATP-binding</keyword>
<dbReference type="InterPro" id="IPR027417">
    <property type="entry name" value="P-loop_NTPase"/>
</dbReference>
<evidence type="ECO:0000256" key="2">
    <source>
        <dbReference type="ARBA" id="ARBA00022801"/>
    </source>
</evidence>
<dbReference type="RefSeq" id="WP_185548663.1">
    <property type="nucleotide sequence ID" value="NZ_JAARYD010000003.1"/>
</dbReference>
<keyword evidence="1" id="KW-0547">Nucleotide-binding</keyword>
<sequence length="368" mass="42685">MKNTFMMAAAGAGKTTFIVNEALKCTDPVLITTFTEENESEIKNKFIELNKGVVPSHVTIRSWFSFLIEHGAKPYQGKLTSKKINGLLLVHEKSGVKYRGGKFPVYYKEAEDLEHHYFSNDFQIYSDKLAKFVIRCNEKSNGFVIERISMLFQHIFIDEVQDMAGYDLEIIKLLFKTRARVKIAGDPRQVTYHTHFADKYKKYSNGGIRSFIDNECKSIQCHVDEETLNGSWRNNKVICDFANSLFPEYPQCTTLQHEVTSHDGIFLVREMDVERYLKEFSPTQLRYSRTKKVNLDYEVKNFGESKGATRDRVLIYPTKKITDWLFDNSRLDNFEIKCKFYVAITRAKHSVAIVCKNNSVTDKLPIYQ</sequence>
<comment type="caution">
    <text evidence="6">The sequence shown here is derived from an EMBL/GenBank/DDBJ whole genome shotgun (WGS) entry which is preliminary data.</text>
</comment>
<dbReference type="PANTHER" id="PTHR11070:SF2">
    <property type="entry name" value="ATP-DEPENDENT DNA HELICASE SRS2"/>
    <property type="match status" value="1"/>
</dbReference>
<dbReference type="GO" id="GO:0005524">
    <property type="term" value="F:ATP binding"/>
    <property type="evidence" value="ECO:0007669"/>
    <property type="project" value="UniProtKB-KW"/>
</dbReference>
<dbReference type="GO" id="GO:0016787">
    <property type="term" value="F:hydrolase activity"/>
    <property type="evidence" value="ECO:0007669"/>
    <property type="project" value="UniProtKB-KW"/>
</dbReference>